<keyword evidence="4" id="KW-1185">Reference proteome</keyword>
<evidence type="ECO:0000256" key="2">
    <source>
        <dbReference type="SAM" id="Phobius"/>
    </source>
</evidence>
<dbReference type="Proteomes" id="UP000284706">
    <property type="component" value="Unassembled WGS sequence"/>
</dbReference>
<keyword evidence="2" id="KW-0472">Membrane</keyword>
<accession>A0A409YC12</accession>
<keyword evidence="2" id="KW-1133">Transmembrane helix</keyword>
<feature type="transmembrane region" description="Helical" evidence="2">
    <location>
        <begin position="312"/>
        <end position="332"/>
    </location>
</feature>
<sequence>MPTPYNITISDDSPTLTYSPYRDGPLTGGWNLTCSGSDDSTYSPQNFCVGSSSHRTSYTGASISLQFEGTAAYIYGTAPAGSYVLQVDNNIVSSPNSSPGLLARVEGLTYALHTVVLNVTQSTMVSFSEVVLTVGLDTDGSSAPKNRTIGPFTVDGGPPTENPLFSYSGTWISDYSGEIGVTGTTLYPRRHTSQQGATVTFTLNETSAFFVYGLVNLDLGPFTVGIQPPPAQPAGAPVTTTFNSSSRWISLDQVMYWQSGLDRSKQYTVTITNQGTGDAPWFDFSHIDVIDGEPNGSSNGGLNHKQGLSKGAIGGIIAGAVALVLVLLALFLTRKRIKRTIYPEEQAPSKQYVDYMPPTLSQDDSNQVYGSLPYETTPMLPTRTSQSSPQPSTQQAMLYAAPSVPQAPVTNNTLSLPRPPVPGQYTNPSASPMPYTHSNQGSLVALSWNEEQGSNNIAMTDDRPRKGPPRIVQEEDAGGVFSPSENVVRLPPGYQDSWVQGR</sequence>
<name>A0A409YC12_9AGAR</name>
<evidence type="ECO:0000313" key="3">
    <source>
        <dbReference type="EMBL" id="PPR00557.1"/>
    </source>
</evidence>
<evidence type="ECO:0000313" key="4">
    <source>
        <dbReference type="Proteomes" id="UP000284706"/>
    </source>
</evidence>
<keyword evidence="2" id="KW-0812">Transmembrane</keyword>
<evidence type="ECO:0000256" key="1">
    <source>
        <dbReference type="SAM" id="MobiDB-lite"/>
    </source>
</evidence>
<gene>
    <name evidence="3" type="ORF">CVT26_009889</name>
</gene>
<dbReference type="STRING" id="231916.A0A409YC12"/>
<dbReference type="OrthoDB" id="2576334at2759"/>
<dbReference type="AlphaFoldDB" id="A0A409YC12"/>
<comment type="caution">
    <text evidence="3">The sequence shown here is derived from an EMBL/GenBank/DDBJ whole genome shotgun (WGS) entry which is preliminary data.</text>
</comment>
<organism evidence="3 4">
    <name type="scientific">Gymnopilus dilepis</name>
    <dbReference type="NCBI Taxonomy" id="231916"/>
    <lineage>
        <taxon>Eukaryota</taxon>
        <taxon>Fungi</taxon>
        <taxon>Dikarya</taxon>
        <taxon>Basidiomycota</taxon>
        <taxon>Agaricomycotina</taxon>
        <taxon>Agaricomycetes</taxon>
        <taxon>Agaricomycetidae</taxon>
        <taxon>Agaricales</taxon>
        <taxon>Agaricineae</taxon>
        <taxon>Hymenogastraceae</taxon>
        <taxon>Gymnopilus</taxon>
    </lineage>
</organism>
<protein>
    <submittedName>
        <fullName evidence="3">Uncharacterized protein</fullName>
    </submittedName>
</protein>
<proteinExistence type="predicted"/>
<dbReference type="Gene3D" id="2.60.120.260">
    <property type="entry name" value="Galactose-binding domain-like"/>
    <property type="match status" value="1"/>
</dbReference>
<dbReference type="EMBL" id="NHYE01001002">
    <property type="protein sequence ID" value="PPR00557.1"/>
    <property type="molecule type" value="Genomic_DNA"/>
</dbReference>
<dbReference type="InParanoid" id="A0A409YC12"/>
<feature type="region of interest" description="Disordered" evidence="1">
    <location>
        <begin position="455"/>
        <end position="502"/>
    </location>
</feature>
<reference evidence="3 4" key="1">
    <citation type="journal article" date="2018" name="Evol. Lett.">
        <title>Horizontal gene cluster transfer increased hallucinogenic mushroom diversity.</title>
        <authorList>
            <person name="Reynolds H.T."/>
            <person name="Vijayakumar V."/>
            <person name="Gluck-Thaler E."/>
            <person name="Korotkin H.B."/>
            <person name="Matheny P.B."/>
            <person name="Slot J.C."/>
        </authorList>
    </citation>
    <scope>NUCLEOTIDE SEQUENCE [LARGE SCALE GENOMIC DNA]</scope>
    <source>
        <strain evidence="3 4">SRW20</strain>
    </source>
</reference>